<dbReference type="InterPro" id="IPR036875">
    <property type="entry name" value="Znf_CCHC_sf"/>
</dbReference>
<dbReference type="AlphaFoldDB" id="A0A077WV71"/>
<dbReference type="SMART" id="SM00343">
    <property type="entry name" value="ZnF_C2HC"/>
    <property type="match status" value="1"/>
</dbReference>
<keyword evidence="1" id="KW-0479">Metal-binding</keyword>
<dbReference type="Gene3D" id="4.10.60.10">
    <property type="entry name" value="Zinc finger, CCHC-type"/>
    <property type="match status" value="1"/>
</dbReference>
<evidence type="ECO:0000259" key="3">
    <source>
        <dbReference type="PROSITE" id="PS50158"/>
    </source>
</evidence>
<reference evidence="4" key="1">
    <citation type="journal article" date="2014" name="Genome Announc.">
        <title>De novo whole-genome sequence and genome annotation of Lichtheimia ramosa.</title>
        <authorList>
            <person name="Linde J."/>
            <person name="Schwartze V."/>
            <person name="Binder U."/>
            <person name="Lass-Florl C."/>
            <person name="Voigt K."/>
            <person name="Horn F."/>
        </authorList>
    </citation>
    <scope>NUCLEOTIDE SEQUENCE</scope>
    <source>
        <strain evidence="4">JMRC FSU:6197</strain>
    </source>
</reference>
<gene>
    <name evidence="4" type="ORF">LRAMOSA11088</name>
</gene>
<sequence length="131" mass="15076">MLDLPDMFEEDAIHQFIQGLQYEPHLQVFLKTPTTLKAAYEAAVECAKGIREPTPPHNNHQSHFQDRRSDSPTPMELDTIYNNRRGRCGSKRHPRTTQCFNCQGFGHVARQCPSPSRKKFKEPLKGTAWQV</sequence>
<dbReference type="InterPro" id="IPR001878">
    <property type="entry name" value="Znf_CCHC"/>
</dbReference>
<dbReference type="OrthoDB" id="2250058at2759"/>
<feature type="domain" description="CCHC-type" evidence="3">
    <location>
        <begin position="99"/>
        <end position="114"/>
    </location>
</feature>
<proteinExistence type="predicted"/>
<dbReference type="Pfam" id="PF00098">
    <property type="entry name" value="zf-CCHC"/>
    <property type="match status" value="1"/>
</dbReference>
<dbReference type="PROSITE" id="PS50158">
    <property type="entry name" value="ZF_CCHC"/>
    <property type="match status" value="1"/>
</dbReference>
<feature type="region of interest" description="Disordered" evidence="2">
    <location>
        <begin position="50"/>
        <end position="93"/>
    </location>
</feature>
<dbReference type="EMBL" id="LK023337">
    <property type="protein sequence ID" value="CDS10602.1"/>
    <property type="molecule type" value="Genomic_DNA"/>
</dbReference>
<feature type="compositionally biased region" description="Basic residues" evidence="2">
    <location>
        <begin position="84"/>
        <end position="93"/>
    </location>
</feature>
<dbReference type="SUPFAM" id="SSF57756">
    <property type="entry name" value="Retrovirus zinc finger-like domains"/>
    <property type="match status" value="1"/>
</dbReference>
<evidence type="ECO:0000313" key="4">
    <source>
        <dbReference type="EMBL" id="CDS10602.1"/>
    </source>
</evidence>
<evidence type="ECO:0000256" key="1">
    <source>
        <dbReference type="PROSITE-ProRule" id="PRU00047"/>
    </source>
</evidence>
<protein>
    <recommendedName>
        <fullName evidence="3">CCHC-type domain-containing protein</fullName>
    </recommendedName>
</protein>
<evidence type="ECO:0000256" key="2">
    <source>
        <dbReference type="SAM" id="MobiDB-lite"/>
    </source>
</evidence>
<keyword evidence="1" id="KW-0863">Zinc-finger</keyword>
<accession>A0A077WV71</accession>
<dbReference type="GO" id="GO:0003676">
    <property type="term" value="F:nucleic acid binding"/>
    <property type="evidence" value="ECO:0007669"/>
    <property type="project" value="InterPro"/>
</dbReference>
<name>A0A077WV71_9FUNG</name>
<keyword evidence="1" id="KW-0862">Zinc</keyword>
<dbReference type="GO" id="GO:0008270">
    <property type="term" value="F:zinc ion binding"/>
    <property type="evidence" value="ECO:0007669"/>
    <property type="project" value="UniProtKB-KW"/>
</dbReference>
<organism evidence="4">
    <name type="scientific">Lichtheimia ramosa</name>
    <dbReference type="NCBI Taxonomy" id="688394"/>
    <lineage>
        <taxon>Eukaryota</taxon>
        <taxon>Fungi</taxon>
        <taxon>Fungi incertae sedis</taxon>
        <taxon>Mucoromycota</taxon>
        <taxon>Mucoromycotina</taxon>
        <taxon>Mucoromycetes</taxon>
        <taxon>Mucorales</taxon>
        <taxon>Lichtheimiaceae</taxon>
        <taxon>Lichtheimia</taxon>
    </lineage>
</organism>